<evidence type="ECO:0000259" key="3">
    <source>
        <dbReference type="Pfam" id="PF17782"/>
    </source>
</evidence>
<dbReference type="GO" id="GO:0009294">
    <property type="term" value="P:DNA-mediated transformation"/>
    <property type="evidence" value="ECO:0007669"/>
    <property type="project" value="InterPro"/>
</dbReference>
<feature type="domain" description="DprA winged helix" evidence="3">
    <location>
        <begin position="322"/>
        <end position="369"/>
    </location>
</feature>
<gene>
    <name evidence="4" type="primary">dprA</name>
    <name evidence="4" type="ORF">GQ588_05790</name>
</gene>
<organism evidence="4 5">
    <name type="scientific">Dehalobacter restrictus</name>
    <dbReference type="NCBI Taxonomy" id="55583"/>
    <lineage>
        <taxon>Bacteria</taxon>
        <taxon>Bacillati</taxon>
        <taxon>Bacillota</taxon>
        <taxon>Clostridia</taxon>
        <taxon>Eubacteriales</taxon>
        <taxon>Desulfitobacteriaceae</taxon>
        <taxon>Dehalobacter</taxon>
    </lineage>
</organism>
<sequence length="375" mass="40169">MMRIIQEKIFRASILTISGIGSQRLRQLIAYFGSAAEALEAPAGAFSELVHLVWVQEFLQHRAELDPGAFQERLRREGISLVMPGESAYPYLLAECPDAPAVLFYKGVLQAQQEGIAVVGARKASSYGKAAASFLAGGIAGEGYAVVSGLARGIDTAAHQGALEAGGITWAFMAGGLDTIYPHENTKLANSIIEKGALLSEYPPGIPPEPGQFPARNRLISGSSRGVIVVEAAEKSGALITADCALEQGREVYAVPGPIFSELSRGTHQLLRMGAKVTEDMRDVLSELAPFTPESRLAEVPACLEGMTRVRSKGMMQTESKWAEILGCLSDVPLHIDRLAVLCRLPAQDIALGLLELQLAGEILQLPGQHYVLQR</sequence>
<evidence type="ECO:0000313" key="4">
    <source>
        <dbReference type="EMBL" id="QHA00194.1"/>
    </source>
</evidence>
<reference evidence="4 5" key="1">
    <citation type="submission" date="2019-12" db="EMBL/GenBank/DDBJ databases">
        <title>Sequence classification of anaerobic respiratory reductive dehalogenases: First we see many, then we see few.</title>
        <authorList>
            <person name="Molenda O."/>
            <person name="Puentes Jacome L.A."/>
            <person name="Cao X."/>
            <person name="Nesbo C.L."/>
            <person name="Tang S."/>
            <person name="Morson N."/>
            <person name="Patron J."/>
            <person name="Lomheim L."/>
            <person name="Wishart D.S."/>
            <person name="Edwards E.A."/>
        </authorList>
    </citation>
    <scope>NUCLEOTIDE SEQUENCE [LARGE SCALE GENOMIC DNA]</scope>
    <source>
        <strain evidence="4 5">12DCA</strain>
    </source>
</reference>
<dbReference type="AlphaFoldDB" id="A0A857DFY1"/>
<dbReference type="InterPro" id="IPR057666">
    <property type="entry name" value="DrpA_SLOG"/>
</dbReference>
<dbReference type="Pfam" id="PF02481">
    <property type="entry name" value="DNA_processg_A"/>
    <property type="match status" value="1"/>
</dbReference>
<evidence type="ECO:0000256" key="1">
    <source>
        <dbReference type="ARBA" id="ARBA00006525"/>
    </source>
</evidence>
<dbReference type="EMBL" id="CP046996">
    <property type="protein sequence ID" value="QHA00194.1"/>
    <property type="molecule type" value="Genomic_DNA"/>
</dbReference>
<proteinExistence type="inferred from homology"/>
<dbReference type="PANTHER" id="PTHR43022:SF1">
    <property type="entry name" value="PROTEIN SMF"/>
    <property type="match status" value="1"/>
</dbReference>
<evidence type="ECO:0000259" key="2">
    <source>
        <dbReference type="Pfam" id="PF02481"/>
    </source>
</evidence>
<dbReference type="SUPFAM" id="SSF102405">
    <property type="entry name" value="MCP/YpsA-like"/>
    <property type="match status" value="1"/>
</dbReference>
<dbReference type="RefSeq" id="WP_019225612.1">
    <property type="nucleotide sequence ID" value="NZ_CP046996.1"/>
</dbReference>
<dbReference type="InterPro" id="IPR003488">
    <property type="entry name" value="DprA"/>
</dbReference>
<feature type="domain" description="Smf/DprA SLOG" evidence="2">
    <location>
        <begin position="81"/>
        <end position="288"/>
    </location>
</feature>
<protein>
    <submittedName>
        <fullName evidence="4">DNA-protecting protein DprA</fullName>
    </submittedName>
</protein>
<dbReference type="InterPro" id="IPR041614">
    <property type="entry name" value="DprA_WH"/>
</dbReference>
<evidence type="ECO:0000313" key="5">
    <source>
        <dbReference type="Proteomes" id="UP000430508"/>
    </source>
</evidence>
<name>A0A857DFY1_9FIRM</name>
<dbReference type="Pfam" id="PF17782">
    <property type="entry name" value="WHD_DprA"/>
    <property type="match status" value="1"/>
</dbReference>
<dbReference type="NCBIfam" id="TIGR00732">
    <property type="entry name" value="dprA"/>
    <property type="match status" value="1"/>
</dbReference>
<dbReference type="Gene3D" id="3.40.50.450">
    <property type="match status" value="1"/>
</dbReference>
<dbReference type="InterPro" id="IPR036388">
    <property type="entry name" value="WH-like_DNA-bd_sf"/>
</dbReference>
<dbReference type="Gene3D" id="1.10.10.10">
    <property type="entry name" value="Winged helix-like DNA-binding domain superfamily/Winged helix DNA-binding domain"/>
    <property type="match status" value="1"/>
</dbReference>
<dbReference type="PANTHER" id="PTHR43022">
    <property type="entry name" value="PROTEIN SMF"/>
    <property type="match status" value="1"/>
</dbReference>
<dbReference type="Proteomes" id="UP000430508">
    <property type="component" value="Chromosome"/>
</dbReference>
<accession>A0A857DFY1</accession>
<comment type="similarity">
    <text evidence="1">Belongs to the DprA/Smf family.</text>
</comment>